<keyword evidence="2" id="KW-1185">Reference proteome</keyword>
<dbReference type="Proteomes" id="UP000467841">
    <property type="component" value="Unassembled WGS sequence"/>
</dbReference>
<comment type="caution">
    <text evidence="1">The sequence shown here is derived from an EMBL/GenBank/DDBJ whole genome shotgun (WGS) entry which is preliminary data.</text>
</comment>
<evidence type="ECO:0000313" key="2">
    <source>
        <dbReference type="Proteomes" id="UP000467841"/>
    </source>
</evidence>
<dbReference type="EMBL" id="CACVBM020000643">
    <property type="protein sequence ID" value="CAA7021668.1"/>
    <property type="molecule type" value="Genomic_DNA"/>
</dbReference>
<sequence length="95" mass="10499">MFHRHILMAEHGAKIHRTIAGLQDVDGRVQKTRRSAWSSIWKINFRLSLIRTAGCGVQNSRMISTLSSAPLTLGANSSEGDSRLELYGSVDLICC</sequence>
<reference evidence="1" key="1">
    <citation type="submission" date="2020-01" db="EMBL/GenBank/DDBJ databases">
        <authorList>
            <person name="Mishra B."/>
        </authorList>
    </citation>
    <scope>NUCLEOTIDE SEQUENCE [LARGE SCALE GENOMIC DNA]</scope>
</reference>
<organism evidence="1 2">
    <name type="scientific">Microthlaspi erraticum</name>
    <dbReference type="NCBI Taxonomy" id="1685480"/>
    <lineage>
        <taxon>Eukaryota</taxon>
        <taxon>Viridiplantae</taxon>
        <taxon>Streptophyta</taxon>
        <taxon>Embryophyta</taxon>
        <taxon>Tracheophyta</taxon>
        <taxon>Spermatophyta</taxon>
        <taxon>Magnoliopsida</taxon>
        <taxon>eudicotyledons</taxon>
        <taxon>Gunneridae</taxon>
        <taxon>Pentapetalae</taxon>
        <taxon>rosids</taxon>
        <taxon>malvids</taxon>
        <taxon>Brassicales</taxon>
        <taxon>Brassicaceae</taxon>
        <taxon>Coluteocarpeae</taxon>
        <taxon>Microthlaspi</taxon>
    </lineage>
</organism>
<proteinExistence type="predicted"/>
<dbReference type="AlphaFoldDB" id="A0A6D2I4B4"/>
<accession>A0A6D2I4B4</accession>
<name>A0A6D2I4B4_9BRAS</name>
<evidence type="ECO:0000313" key="1">
    <source>
        <dbReference type="EMBL" id="CAA7021668.1"/>
    </source>
</evidence>
<protein>
    <submittedName>
        <fullName evidence="1">Uncharacterized protein</fullName>
    </submittedName>
</protein>
<gene>
    <name evidence="1" type="ORF">MERR_LOCUS8903</name>
</gene>